<keyword evidence="1" id="KW-0808">Transferase</keyword>
<dbReference type="AlphaFoldDB" id="A0A372JFG4"/>
<keyword evidence="2 4" id="KW-0418">Kinase</keyword>
<dbReference type="Gene3D" id="3.40.1190.20">
    <property type="match status" value="1"/>
</dbReference>
<keyword evidence="5" id="KW-1185">Reference proteome</keyword>
<comment type="caution">
    <text evidence="4">The sequence shown here is derived from an EMBL/GenBank/DDBJ whole genome shotgun (WGS) entry which is preliminary data.</text>
</comment>
<evidence type="ECO:0000313" key="4">
    <source>
        <dbReference type="EMBL" id="RFU38751.1"/>
    </source>
</evidence>
<protein>
    <submittedName>
        <fullName evidence="4">Carbohydrate kinase family protein</fullName>
    </submittedName>
</protein>
<reference evidence="4 5" key="1">
    <citation type="submission" date="2018-08" db="EMBL/GenBank/DDBJ databases">
        <title>Actinomadura jelena sp. nov., a novel Actinomycete isolated from soil in Chad.</title>
        <authorList>
            <person name="Shi L."/>
        </authorList>
    </citation>
    <scope>NUCLEOTIDE SEQUENCE [LARGE SCALE GENOMIC DNA]</scope>
    <source>
        <strain evidence="4 5">NEAU-G17</strain>
    </source>
</reference>
<dbReference type="PANTHER" id="PTHR10584">
    <property type="entry name" value="SUGAR KINASE"/>
    <property type="match status" value="1"/>
</dbReference>
<dbReference type="Proteomes" id="UP000261811">
    <property type="component" value="Unassembled WGS sequence"/>
</dbReference>
<dbReference type="InterPro" id="IPR029056">
    <property type="entry name" value="Ribokinase-like"/>
</dbReference>
<evidence type="ECO:0000313" key="5">
    <source>
        <dbReference type="Proteomes" id="UP000261811"/>
    </source>
</evidence>
<gene>
    <name evidence="4" type="ORF">DZF91_26035</name>
</gene>
<dbReference type="GO" id="GO:0016301">
    <property type="term" value="F:kinase activity"/>
    <property type="evidence" value="ECO:0007669"/>
    <property type="project" value="UniProtKB-KW"/>
</dbReference>
<evidence type="ECO:0000256" key="1">
    <source>
        <dbReference type="ARBA" id="ARBA00022679"/>
    </source>
</evidence>
<dbReference type="PANTHER" id="PTHR10584:SF166">
    <property type="entry name" value="RIBOKINASE"/>
    <property type="match status" value="1"/>
</dbReference>
<feature type="region of interest" description="Disordered" evidence="3">
    <location>
        <begin position="1"/>
        <end position="28"/>
    </location>
</feature>
<proteinExistence type="predicted"/>
<accession>A0A372JFG4</accession>
<evidence type="ECO:0000256" key="3">
    <source>
        <dbReference type="SAM" id="MobiDB-lite"/>
    </source>
</evidence>
<name>A0A372JFG4_9ACTN</name>
<organism evidence="4 5">
    <name type="scientific">Actinomadura logoneensis</name>
    <dbReference type="NCBI Taxonomy" id="2293572"/>
    <lineage>
        <taxon>Bacteria</taxon>
        <taxon>Bacillati</taxon>
        <taxon>Actinomycetota</taxon>
        <taxon>Actinomycetes</taxon>
        <taxon>Streptosporangiales</taxon>
        <taxon>Thermomonosporaceae</taxon>
        <taxon>Actinomadura</taxon>
    </lineage>
</organism>
<sequence>MEGGVMSPMSPYMNADGTNPGGDAGAEPRGTSPVVLVAGAVSLYATVGVRDFPVAYASRRKPSWMEFSCSGVALSVARVQRAFGHRVRLCALVGDDSAGTAVRAELARLGLLGPGVLRTAVSTTGVVLVNEQGRRMGLPHLAPLDHEVYPWETLETQAGGADLLVLTNVRPLRPLLGRAAELGVPIAVDLHQTDGPDNRYNRPWLEHADIVFASHERLPEPETWAREVFRRHPRCGVLGVGMGARGAAVALRDGRLVRVAAAVRGGPVVNTSGAGDALFSTFLAVWLRTRDPVAALRAGVVHAGWKIGFRRPSAMTLRPGELAAMCEDDPPRTVVGRWD</sequence>
<dbReference type="SUPFAM" id="SSF53613">
    <property type="entry name" value="Ribokinase-like"/>
    <property type="match status" value="1"/>
</dbReference>
<evidence type="ECO:0000256" key="2">
    <source>
        <dbReference type="ARBA" id="ARBA00022777"/>
    </source>
</evidence>
<dbReference type="EMBL" id="QURH01000711">
    <property type="protein sequence ID" value="RFU38751.1"/>
    <property type="molecule type" value="Genomic_DNA"/>
</dbReference>